<proteinExistence type="inferred from homology"/>
<keyword evidence="2" id="KW-1015">Disulfide bond</keyword>
<protein>
    <recommendedName>
        <fullName evidence="3">COX assembly mitochondrial protein</fullName>
    </recommendedName>
</protein>
<dbReference type="AlphaFoldDB" id="A0A914X103"/>
<comment type="subcellular location">
    <subcellularLocation>
        <location evidence="3">Mitochondrion</location>
    </subcellularLocation>
</comment>
<evidence type="ECO:0000256" key="2">
    <source>
        <dbReference type="ARBA" id="ARBA00023157"/>
    </source>
</evidence>
<sequence length="106" mass="11871">MLPDLSPHLHTIECNELIDRLKRCLSEKTFGKFVGQCSYLDEAVWQCTKAERIYRRGMNQSGKYNRPVGNLGNLPEEYHTSAVRKVLAEQAASGEPPKCTSGGCKL</sequence>
<dbReference type="Pfam" id="PF08583">
    <property type="entry name" value="Cmc1"/>
    <property type="match status" value="1"/>
</dbReference>
<comment type="similarity">
    <text evidence="1 3">Belongs to the CMC family.</text>
</comment>
<name>A0A914X103_9BILA</name>
<dbReference type="GO" id="GO:0005739">
    <property type="term" value="C:mitochondrion"/>
    <property type="evidence" value="ECO:0007669"/>
    <property type="project" value="UniProtKB-SubCell"/>
</dbReference>
<keyword evidence="3" id="KW-0496">Mitochondrion</keyword>
<accession>A0A914X103</accession>
<evidence type="ECO:0000313" key="4">
    <source>
        <dbReference type="Proteomes" id="UP000887566"/>
    </source>
</evidence>
<evidence type="ECO:0000256" key="3">
    <source>
        <dbReference type="RuleBase" id="RU364104"/>
    </source>
</evidence>
<dbReference type="WBParaSite" id="PSAMB.scaffold6000size10402.g27729.t1">
    <property type="protein sequence ID" value="PSAMB.scaffold6000size10402.g27729.t1"/>
    <property type="gene ID" value="PSAMB.scaffold6000size10402.g27729"/>
</dbReference>
<dbReference type="PROSITE" id="PS51808">
    <property type="entry name" value="CHCH"/>
    <property type="match status" value="1"/>
</dbReference>
<evidence type="ECO:0000256" key="1">
    <source>
        <dbReference type="ARBA" id="ARBA00007347"/>
    </source>
</evidence>
<keyword evidence="4" id="KW-1185">Reference proteome</keyword>
<reference evidence="5" key="1">
    <citation type="submission" date="2022-11" db="UniProtKB">
        <authorList>
            <consortium name="WormBaseParasite"/>
        </authorList>
    </citation>
    <scope>IDENTIFICATION</scope>
</reference>
<dbReference type="InterPro" id="IPR013892">
    <property type="entry name" value="Cyt_c_biogenesis_Cmc1-like"/>
</dbReference>
<evidence type="ECO:0000313" key="5">
    <source>
        <dbReference type="WBParaSite" id="PSAMB.scaffold6000size10402.g27729.t1"/>
    </source>
</evidence>
<dbReference type="Proteomes" id="UP000887566">
    <property type="component" value="Unplaced"/>
</dbReference>
<organism evidence="4 5">
    <name type="scientific">Plectus sambesii</name>
    <dbReference type="NCBI Taxonomy" id="2011161"/>
    <lineage>
        <taxon>Eukaryota</taxon>
        <taxon>Metazoa</taxon>
        <taxon>Ecdysozoa</taxon>
        <taxon>Nematoda</taxon>
        <taxon>Chromadorea</taxon>
        <taxon>Plectida</taxon>
        <taxon>Plectina</taxon>
        <taxon>Plectoidea</taxon>
        <taxon>Plectidae</taxon>
        <taxon>Plectus</taxon>
    </lineage>
</organism>